<dbReference type="Proteomes" id="UP000184509">
    <property type="component" value="Unassembled WGS sequence"/>
</dbReference>
<proteinExistence type="predicted"/>
<dbReference type="PANTHER" id="PTHR34220:SF7">
    <property type="entry name" value="SENSOR HISTIDINE KINASE YPDA"/>
    <property type="match status" value="1"/>
</dbReference>
<dbReference type="Pfam" id="PF06580">
    <property type="entry name" value="His_kinase"/>
    <property type="match status" value="1"/>
</dbReference>
<dbReference type="SUPFAM" id="SSF55874">
    <property type="entry name" value="ATPase domain of HSP90 chaperone/DNA topoisomerase II/histidine kinase"/>
    <property type="match status" value="1"/>
</dbReference>
<protein>
    <submittedName>
        <fullName evidence="3">Histidine kinase</fullName>
    </submittedName>
</protein>
<dbReference type="GO" id="GO:0000155">
    <property type="term" value="F:phosphorelay sensor kinase activity"/>
    <property type="evidence" value="ECO:0007669"/>
    <property type="project" value="InterPro"/>
</dbReference>
<dbReference type="RefSeq" id="WP_073401255.1">
    <property type="nucleotide sequence ID" value="NZ_FQTV01000008.1"/>
</dbReference>
<dbReference type="GO" id="GO:0016020">
    <property type="term" value="C:membrane"/>
    <property type="evidence" value="ECO:0007669"/>
    <property type="project" value="InterPro"/>
</dbReference>
<feature type="transmembrane region" description="Helical" evidence="1">
    <location>
        <begin position="50"/>
        <end position="70"/>
    </location>
</feature>
<reference evidence="3 4" key="1">
    <citation type="submission" date="2016-11" db="EMBL/GenBank/DDBJ databases">
        <authorList>
            <person name="Jaros S."/>
            <person name="Januszkiewicz K."/>
            <person name="Wedrychowicz H."/>
        </authorList>
    </citation>
    <scope>NUCLEOTIDE SEQUENCE [LARGE SCALE GENOMIC DNA]</scope>
    <source>
        <strain evidence="3 4">DSM 26991</strain>
    </source>
</reference>
<dbReference type="InterPro" id="IPR050640">
    <property type="entry name" value="Bact_2-comp_sensor_kinase"/>
</dbReference>
<evidence type="ECO:0000259" key="2">
    <source>
        <dbReference type="Pfam" id="PF06580"/>
    </source>
</evidence>
<name>A0A1M5B8A6_9BACE</name>
<feature type="transmembrane region" description="Helical" evidence="1">
    <location>
        <begin position="77"/>
        <end position="98"/>
    </location>
</feature>
<evidence type="ECO:0000313" key="3">
    <source>
        <dbReference type="EMBL" id="SHF38537.1"/>
    </source>
</evidence>
<gene>
    <name evidence="3" type="ORF">SAMN05444405_10815</name>
</gene>
<feature type="transmembrane region" description="Helical" evidence="1">
    <location>
        <begin position="165"/>
        <end position="190"/>
    </location>
</feature>
<dbReference type="PANTHER" id="PTHR34220">
    <property type="entry name" value="SENSOR HISTIDINE KINASE YPDA"/>
    <property type="match status" value="1"/>
</dbReference>
<keyword evidence="3" id="KW-0418">Kinase</keyword>
<dbReference type="OrthoDB" id="9809908at2"/>
<keyword evidence="3" id="KW-0808">Transferase</keyword>
<evidence type="ECO:0000256" key="1">
    <source>
        <dbReference type="SAM" id="Phobius"/>
    </source>
</evidence>
<dbReference type="InterPro" id="IPR036890">
    <property type="entry name" value="HATPase_C_sf"/>
</dbReference>
<keyword evidence="1" id="KW-0472">Membrane</keyword>
<evidence type="ECO:0000313" key="4">
    <source>
        <dbReference type="Proteomes" id="UP000184509"/>
    </source>
</evidence>
<feature type="transmembrane region" description="Helical" evidence="1">
    <location>
        <begin position="12"/>
        <end position="30"/>
    </location>
</feature>
<accession>A0A1M5B8A6</accession>
<dbReference type="EMBL" id="FQTV01000008">
    <property type="protein sequence ID" value="SHF38537.1"/>
    <property type="molecule type" value="Genomic_DNA"/>
</dbReference>
<sequence length="396" mass="46462">MINTEKKQQILENFIYVVIWLILLIVPFIDDIYKQNSSFGWLDIFHTWEGMIPFLLIFLVNNYLLMPLLFFKKKWWLYLASVVVTICLATSFSPNGFFNPHKGPEPWTRNEWKSGPPLPRDDKFKPMDTMGDKAINPLPQNIPGYKDKKEPFLGPRQKSFLRIPFVGFFMNNFIIAILIVGFNIAIKLLFQSIRDAHRLKELEKHNLETELAYLKHQINPHFFMNTLNNIHALIDIDTEKAKETVIGLSKMMRYVLYDSSQPTISLEKEVFFIQNYIELMKLRYTDKVNIKLYLPEIIPSVQIPPLLFISFLENAFKHGISYRKDSYINFSLQVNERDIECLVTNSNCDQKSQEHEQGIGLENVRKRLNLLYPDNYTLKIDSTVDEFSVLLIIPLL</sequence>
<dbReference type="STRING" id="1297750.SAMN05444405_10815"/>
<keyword evidence="1" id="KW-0812">Transmembrane</keyword>
<organism evidence="3 4">
    <name type="scientific">Bacteroides luti</name>
    <dbReference type="NCBI Taxonomy" id="1297750"/>
    <lineage>
        <taxon>Bacteria</taxon>
        <taxon>Pseudomonadati</taxon>
        <taxon>Bacteroidota</taxon>
        <taxon>Bacteroidia</taxon>
        <taxon>Bacteroidales</taxon>
        <taxon>Bacteroidaceae</taxon>
        <taxon>Bacteroides</taxon>
    </lineage>
</organism>
<keyword evidence="1" id="KW-1133">Transmembrane helix</keyword>
<dbReference type="InterPro" id="IPR010559">
    <property type="entry name" value="Sig_transdc_His_kin_internal"/>
</dbReference>
<feature type="domain" description="Signal transduction histidine kinase internal region" evidence="2">
    <location>
        <begin position="210"/>
        <end position="287"/>
    </location>
</feature>
<keyword evidence="4" id="KW-1185">Reference proteome</keyword>
<dbReference type="Gene3D" id="3.30.565.10">
    <property type="entry name" value="Histidine kinase-like ATPase, C-terminal domain"/>
    <property type="match status" value="1"/>
</dbReference>
<dbReference type="AlphaFoldDB" id="A0A1M5B8A6"/>